<proteinExistence type="predicted"/>
<sequence length="173" mass="20424">MNSPQQPTSTPRYVPPQRRSPTYRGQPYLTYEDLHTRYSPLNSPRLRMPHMQRSISAEDLYRRFQQQKNQSENQEPQGQEQPDNTASSPSPPLRDLEALRTHRTPVRSEQPLRPVLSPRLSDPPIFNDLDISKFEDWKLRIQEKLLLNKDHYPTTQCEGRGHQEVKCVRRTIR</sequence>
<gene>
    <name evidence="2" type="ORF">ALECFALPRED_000555</name>
</gene>
<reference evidence="2" key="1">
    <citation type="submission" date="2021-03" db="EMBL/GenBank/DDBJ databases">
        <authorList>
            <person name="Tagirdzhanova G."/>
        </authorList>
    </citation>
    <scope>NUCLEOTIDE SEQUENCE</scope>
</reference>
<accession>A0A8H3J9T9</accession>
<protein>
    <submittedName>
        <fullName evidence="2">Uncharacterized protein</fullName>
    </submittedName>
</protein>
<organism evidence="2 3">
    <name type="scientific">Alectoria fallacina</name>
    <dbReference type="NCBI Taxonomy" id="1903189"/>
    <lineage>
        <taxon>Eukaryota</taxon>
        <taxon>Fungi</taxon>
        <taxon>Dikarya</taxon>
        <taxon>Ascomycota</taxon>
        <taxon>Pezizomycotina</taxon>
        <taxon>Lecanoromycetes</taxon>
        <taxon>OSLEUM clade</taxon>
        <taxon>Lecanoromycetidae</taxon>
        <taxon>Lecanorales</taxon>
        <taxon>Lecanorineae</taxon>
        <taxon>Parmeliaceae</taxon>
        <taxon>Alectoria</taxon>
    </lineage>
</organism>
<feature type="compositionally biased region" description="Polar residues" evidence="1">
    <location>
        <begin position="1"/>
        <end position="11"/>
    </location>
</feature>
<feature type="region of interest" description="Disordered" evidence="1">
    <location>
        <begin position="65"/>
        <end position="116"/>
    </location>
</feature>
<evidence type="ECO:0000313" key="2">
    <source>
        <dbReference type="EMBL" id="CAF9943536.1"/>
    </source>
</evidence>
<feature type="compositionally biased region" description="Polar residues" evidence="1">
    <location>
        <begin position="65"/>
        <end position="88"/>
    </location>
</feature>
<dbReference type="Proteomes" id="UP000664203">
    <property type="component" value="Unassembled WGS sequence"/>
</dbReference>
<evidence type="ECO:0000256" key="1">
    <source>
        <dbReference type="SAM" id="MobiDB-lite"/>
    </source>
</evidence>
<comment type="caution">
    <text evidence="2">The sequence shown here is derived from an EMBL/GenBank/DDBJ whole genome shotgun (WGS) entry which is preliminary data.</text>
</comment>
<dbReference type="AlphaFoldDB" id="A0A8H3J9T9"/>
<evidence type="ECO:0000313" key="3">
    <source>
        <dbReference type="Proteomes" id="UP000664203"/>
    </source>
</evidence>
<dbReference type="OrthoDB" id="5464544at2759"/>
<feature type="region of interest" description="Disordered" evidence="1">
    <location>
        <begin position="1"/>
        <end position="52"/>
    </location>
</feature>
<dbReference type="EMBL" id="CAJPDR010001089">
    <property type="protein sequence ID" value="CAF9943536.1"/>
    <property type="molecule type" value="Genomic_DNA"/>
</dbReference>
<name>A0A8H3J9T9_9LECA</name>
<keyword evidence="3" id="KW-1185">Reference proteome</keyword>